<accession>A0A378F2F4</accession>
<evidence type="ECO:0000313" key="2">
    <source>
        <dbReference type="Proteomes" id="UP000255167"/>
    </source>
</evidence>
<proteinExistence type="predicted"/>
<dbReference type="InterPro" id="IPR010183">
    <property type="entry name" value="Phage_lambda_Bet"/>
</dbReference>
<sequence>MPGFLQPISGASYETHTAHTTLSKNGNGLTTLDEEKEKWIEDRAKRSLTAFRRILTRHYASLHRPKRFHMKASVAIRLARYTTICAQHSLRPGGIRLGSPHRLPVLTLREFYEHSTFYMAGKLASRLGMDAGTDLMNTLKNTAFKGGNVTDDQFTALLIVANQYGLNPWTKEIYAFPDKGGIVPVVGVDGWVRIINEHPQFDGMGFTYDKEEGACTCKIYRKDRTHPTIVTEYMGECKRNTQPWQSHPTRMLRHKTLIQCARLAFGFAGIFDQDEAERVIEGSAAEVHVGHESDSRRPELIAKGESAARLGTVKYQEFWVALSAEEKQVIGAVEKRRMYDMSLAVDNAEPVDAAAPEDK</sequence>
<organism evidence="1 2">
    <name type="scientific">Klebsiella pneumoniae</name>
    <dbReference type="NCBI Taxonomy" id="573"/>
    <lineage>
        <taxon>Bacteria</taxon>
        <taxon>Pseudomonadati</taxon>
        <taxon>Pseudomonadota</taxon>
        <taxon>Gammaproteobacteria</taxon>
        <taxon>Enterobacterales</taxon>
        <taxon>Enterobacteriaceae</taxon>
        <taxon>Klebsiella/Raoultella group</taxon>
        <taxon>Klebsiella</taxon>
        <taxon>Klebsiella pneumoniae complex</taxon>
    </lineage>
</organism>
<protein>
    <submittedName>
        <fullName evidence="1">Phage recombination protein Bet</fullName>
    </submittedName>
</protein>
<name>A0A378F2F4_KLEPN</name>
<dbReference type="EMBL" id="UGNC01000002">
    <property type="protein sequence ID" value="STW38536.1"/>
    <property type="molecule type" value="Genomic_DNA"/>
</dbReference>
<dbReference type="InterPro" id="IPR018330">
    <property type="entry name" value="RecT_fam"/>
</dbReference>
<gene>
    <name evidence="1" type="ORF">NCTC9617_00049</name>
</gene>
<dbReference type="AlphaFoldDB" id="A0A378F2F4"/>
<reference evidence="1 2" key="1">
    <citation type="submission" date="2018-06" db="EMBL/GenBank/DDBJ databases">
        <authorList>
            <consortium name="Pathogen Informatics"/>
            <person name="Doyle S."/>
        </authorList>
    </citation>
    <scope>NUCLEOTIDE SEQUENCE [LARGE SCALE GENOMIC DNA]</scope>
    <source>
        <strain evidence="1 2">NCTC9617</strain>
    </source>
</reference>
<dbReference type="GO" id="GO:0003677">
    <property type="term" value="F:DNA binding"/>
    <property type="evidence" value="ECO:0007669"/>
    <property type="project" value="InterPro"/>
</dbReference>
<dbReference type="Proteomes" id="UP000255167">
    <property type="component" value="Unassembled WGS sequence"/>
</dbReference>
<dbReference type="GO" id="GO:0006310">
    <property type="term" value="P:DNA recombination"/>
    <property type="evidence" value="ECO:0007669"/>
    <property type="project" value="InterPro"/>
</dbReference>
<dbReference type="Pfam" id="PF03837">
    <property type="entry name" value="RecT"/>
    <property type="match status" value="1"/>
</dbReference>
<evidence type="ECO:0000313" key="1">
    <source>
        <dbReference type="EMBL" id="STW38536.1"/>
    </source>
</evidence>
<dbReference type="NCBIfam" id="TIGR01913">
    <property type="entry name" value="bet_lambda"/>
    <property type="match status" value="1"/>
</dbReference>